<comment type="caution">
    <text evidence="1">The sequence shown here is derived from an EMBL/GenBank/DDBJ whole genome shotgun (WGS) entry which is preliminary data.</text>
</comment>
<dbReference type="EMBL" id="JAYMYR010000008">
    <property type="protein sequence ID" value="KAK7346656.1"/>
    <property type="molecule type" value="Genomic_DNA"/>
</dbReference>
<name>A0AAN9QTU8_PHACN</name>
<sequence length="119" mass="13114">MKKMEYCIILIMSGVYWSLVGSSNYSFSGQTEIIVGKALPKLKVHSLTFGCLSLSLSLSLSLKRLSFFTSMLTLFVCPFPLGRALMLDRKENAVVTCASRWVPTRATTSTTHPSTPDIS</sequence>
<accession>A0AAN9QTU8</accession>
<reference evidence="1 2" key="1">
    <citation type="submission" date="2024-01" db="EMBL/GenBank/DDBJ databases">
        <title>The genomes of 5 underutilized Papilionoideae crops provide insights into root nodulation and disease resistanc.</title>
        <authorList>
            <person name="Jiang F."/>
        </authorList>
    </citation>
    <scope>NUCLEOTIDE SEQUENCE [LARGE SCALE GENOMIC DNA]</scope>
    <source>
        <strain evidence="1">JINMINGXINNONG_FW02</strain>
        <tissue evidence="1">Leaves</tissue>
    </source>
</reference>
<keyword evidence="2" id="KW-1185">Reference proteome</keyword>
<evidence type="ECO:0000313" key="2">
    <source>
        <dbReference type="Proteomes" id="UP001374584"/>
    </source>
</evidence>
<dbReference type="Proteomes" id="UP001374584">
    <property type="component" value="Unassembled WGS sequence"/>
</dbReference>
<protein>
    <submittedName>
        <fullName evidence="1">Uncharacterized protein</fullName>
    </submittedName>
</protein>
<organism evidence="1 2">
    <name type="scientific">Phaseolus coccineus</name>
    <name type="common">Scarlet runner bean</name>
    <name type="synonym">Phaseolus multiflorus</name>
    <dbReference type="NCBI Taxonomy" id="3886"/>
    <lineage>
        <taxon>Eukaryota</taxon>
        <taxon>Viridiplantae</taxon>
        <taxon>Streptophyta</taxon>
        <taxon>Embryophyta</taxon>
        <taxon>Tracheophyta</taxon>
        <taxon>Spermatophyta</taxon>
        <taxon>Magnoliopsida</taxon>
        <taxon>eudicotyledons</taxon>
        <taxon>Gunneridae</taxon>
        <taxon>Pentapetalae</taxon>
        <taxon>rosids</taxon>
        <taxon>fabids</taxon>
        <taxon>Fabales</taxon>
        <taxon>Fabaceae</taxon>
        <taxon>Papilionoideae</taxon>
        <taxon>50 kb inversion clade</taxon>
        <taxon>NPAAA clade</taxon>
        <taxon>indigoferoid/millettioid clade</taxon>
        <taxon>Phaseoleae</taxon>
        <taxon>Phaseolus</taxon>
    </lineage>
</organism>
<proteinExistence type="predicted"/>
<gene>
    <name evidence="1" type="ORF">VNO80_21179</name>
</gene>
<dbReference type="AlphaFoldDB" id="A0AAN9QTU8"/>
<evidence type="ECO:0000313" key="1">
    <source>
        <dbReference type="EMBL" id="KAK7346656.1"/>
    </source>
</evidence>